<organism evidence="4 6">
    <name type="scientific">Aspergillus lentulus</name>
    <dbReference type="NCBI Taxonomy" id="293939"/>
    <lineage>
        <taxon>Eukaryota</taxon>
        <taxon>Fungi</taxon>
        <taxon>Dikarya</taxon>
        <taxon>Ascomycota</taxon>
        <taxon>Pezizomycotina</taxon>
        <taxon>Eurotiomycetes</taxon>
        <taxon>Eurotiomycetidae</taxon>
        <taxon>Eurotiales</taxon>
        <taxon>Aspergillaceae</taxon>
        <taxon>Aspergillus</taxon>
        <taxon>Aspergillus subgen. Fumigati</taxon>
    </lineage>
</organism>
<dbReference type="Proteomes" id="UP000051487">
    <property type="component" value="Unassembled WGS sequence"/>
</dbReference>
<dbReference type="AlphaFoldDB" id="A0AAN6BKQ9"/>
<sequence length="284" mass="32017">MLGKVALEEAYEYSGLAEKSMRDSSLYIAPWDLVSLTVPGILGIADKTEAEKTATLMNNWIAEHIKEHRDRLGAFACLSMHDPVQAGQELRRCIRKLGFLCCVISNMPVRMAKHTSSTTNLSTMPFGRSSRNVEKSIAEGKGKVMCKKTVYDYFKRHFSTVTLKYVMDEIVADRVLFSIDYPYEMTKNGCGWWDNGAKAIQEAVGGVDLYRWIGRDNAKKLLELSDFHDSEAPVNWSPLAISGFSEVVRLNVIICKHGNYLVLSTQNPFKYGHFDDILNNQAKD</sequence>
<evidence type="ECO:0000313" key="6">
    <source>
        <dbReference type="Proteomes" id="UP000649114"/>
    </source>
</evidence>
<dbReference type="InterPro" id="IPR032465">
    <property type="entry name" value="ACMSD"/>
</dbReference>
<dbReference type="PANTHER" id="PTHR21240">
    <property type="entry name" value="2-AMINO-3-CARBOXYLMUCONATE-6-SEMIALDEHYDE DECARBOXYLASE"/>
    <property type="match status" value="1"/>
</dbReference>
<gene>
    <name evidence="3" type="ORF">ALT_5362</name>
    <name evidence="4" type="ORF">CNMCM8927_002352</name>
</gene>
<dbReference type="GO" id="GO:0016831">
    <property type="term" value="F:carboxy-lyase activity"/>
    <property type="evidence" value="ECO:0007669"/>
    <property type="project" value="UniProtKB-KW"/>
</dbReference>
<reference evidence="4" key="2">
    <citation type="journal article" date="2020" name="bioRxiv">
        <title>Genomic and phenotypic heterogeneity of clinical isolates of the human pathogens Aspergillus fumigatus, Aspergillus lentulus and Aspergillus fumigatiaffinis.</title>
        <authorList>
            <person name="dos Santos R.A.C."/>
            <person name="Steenwyk J.L."/>
            <person name="Rivero-Menendez O."/>
            <person name="Mead M.E."/>
            <person name="Silva L.P."/>
            <person name="Bastos R.W."/>
            <person name="Alastruey-Izquierdo A."/>
            <person name="Goldman G.H."/>
            <person name="Rokas A."/>
        </authorList>
    </citation>
    <scope>NUCLEOTIDE SEQUENCE</scope>
    <source>
        <strain evidence="4">CNM-CM8927</strain>
    </source>
</reference>
<comment type="similarity">
    <text evidence="2">Belongs to the metallo-dependent hydrolases superfamily.</text>
</comment>
<name>A0AAN6BKQ9_ASPLE</name>
<comment type="caution">
    <text evidence="4">The sequence shown here is derived from an EMBL/GenBank/DDBJ whole genome shotgun (WGS) entry which is preliminary data.</text>
</comment>
<dbReference type="GO" id="GO:0005829">
    <property type="term" value="C:cytosol"/>
    <property type="evidence" value="ECO:0007669"/>
    <property type="project" value="TreeGrafter"/>
</dbReference>
<dbReference type="EMBL" id="JAAAPU010000169">
    <property type="protein sequence ID" value="KAF4200876.1"/>
    <property type="molecule type" value="Genomic_DNA"/>
</dbReference>
<evidence type="ECO:0000256" key="2">
    <source>
        <dbReference type="RuleBase" id="RU366045"/>
    </source>
</evidence>
<evidence type="ECO:0000256" key="1">
    <source>
        <dbReference type="ARBA" id="ARBA00023239"/>
    </source>
</evidence>
<dbReference type="PANTHER" id="PTHR21240:SF31">
    <property type="entry name" value="AMIDOHYDROLASE FAMILY PROTEIN (AFU_ORTHOLOGUE AFUA_7G05840)"/>
    <property type="match status" value="1"/>
</dbReference>
<dbReference type="EMBL" id="BCLY01000009">
    <property type="protein sequence ID" value="GAQ08041.1"/>
    <property type="molecule type" value="Genomic_DNA"/>
</dbReference>
<dbReference type="InterPro" id="IPR032466">
    <property type="entry name" value="Metal_Hydrolase"/>
</dbReference>
<evidence type="ECO:0000313" key="4">
    <source>
        <dbReference type="EMBL" id="KAF4200876.1"/>
    </source>
</evidence>
<proteinExistence type="inferred from homology"/>
<dbReference type="Gene3D" id="3.20.20.140">
    <property type="entry name" value="Metal-dependent hydrolases"/>
    <property type="match status" value="2"/>
</dbReference>
<reference evidence="4" key="3">
    <citation type="submission" date="2020-04" db="EMBL/GenBank/DDBJ databases">
        <authorList>
            <person name="Santos R.A.C."/>
            <person name="Steenwyk J.L."/>
            <person name="Rivero-Menendez O."/>
            <person name="Mead M.E."/>
            <person name="Silva L.P."/>
            <person name="Bastos R.W."/>
            <person name="Alastruey-Izquierdo A."/>
            <person name="Goldman G.H."/>
            <person name="Rokas A."/>
        </authorList>
    </citation>
    <scope>NUCLEOTIDE SEQUENCE</scope>
    <source>
        <strain evidence="4">CNM-CM8927</strain>
    </source>
</reference>
<accession>A0AAN6BKQ9</accession>
<evidence type="ECO:0000313" key="3">
    <source>
        <dbReference type="EMBL" id="GAQ08041.1"/>
    </source>
</evidence>
<evidence type="ECO:0000313" key="5">
    <source>
        <dbReference type="Proteomes" id="UP000051487"/>
    </source>
</evidence>
<dbReference type="Proteomes" id="UP000649114">
    <property type="component" value="Unassembled WGS sequence"/>
</dbReference>
<keyword evidence="2" id="KW-0210">Decarboxylase</keyword>
<reference evidence="3 5" key="1">
    <citation type="submission" date="2015-11" db="EMBL/GenBank/DDBJ databases">
        <title>Aspergillus lentulus strain IFM 54703T.</title>
        <authorList>
            <person name="Kusuya Y."/>
            <person name="Sakai K."/>
            <person name="Kamei K."/>
            <person name="Takahashi H."/>
            <person name="Yaguchi T."/>
        </authorList>
    </citation>
    <scope>NUCLEOTIDE SEQUENCE [LARGE SCALE GENOMIC DNA]</scope>
    <source>
        <strain evidence="3 5">IFM 54703</strain>
    </source>
</reference>
<dbReference type="GO" id="GO:0019748">
    <property type="term" value="P:secondary metabolic process"/>
    <property type="evidence" value="ECO:0007669"/>
    <property type="project" value="TreeGrafter"/>
</dbReference>
<protein>
    <submittedName>
        <fullName evidence="3">Salicylate decarboxylase</fullName>
    </submittedName>
</protein>
<dbReference type="SUPFAM" id="SSF51556">
    <property type="entry name" value="Metallo-dependent hydrolases"/>
    <property type="match status" value="1"/>
</dbReference>
<keyword evidence="1 2" id="KW-0456">Lyase</keyword>